<dbReference type="Proteomes" id="UP000013026">
    <property type="component" value="Chromosome"/>
</dbReference>
<gene>
    <name evidence="6" type="ORF">K649_04880</name>
</gene>
<dbReference type="STRING" id="504728.K649_04880"/>
<accession>M9XCB5</accession>
<feature type="binding site" evidence="4">
    <location>
        <position position="249"/>
    </location>
    <ligand>
        <name>Mn(2+)</name>
        <dbReference type="ChEBI" id="CHEBI:29035"/>
        <label>1</label>
    </ligand>
</feature>
<dbReference type="EMBL" id="CP005385">
    <property type="protein sequence ID" value="AGK04278.1"/>
    <property type="molecule type" value="Genomic_DNA"/>
</dbReference>
<dbReference type="eggNOG" id="COG0010">
    <property type="taxonomic scope" value="Bacteria"/>
</dbReference>
<keyword evidence="4" id="KW-0464">Manganese</keyword>
<dbReference type="GO" id="GO:0033389">
    <property type="term" value="P:putrescine biosynthetic process from arginine, via agmatine"/>
    <property type="evidence" value="ECO:0007669"/>
    <property type="project" value="TreeGrafter"/>
</dbReference>
<proteinExistence type="inferred from homology"/>
<feature type="binding site" evidence="4">
    <location>
        <position position="135"/>
    </location>
    <ligand>
        <name>Mn(2+)</name>
        <dbReference type="ChEBI" id="CHEBI:29035"/>
        <label>1</label>
    </ligand>
</feature>
<dbReference type="PANTHER" id="PTHR11358:SF26">
    <property type="entry name" value="GUANIDINO ACID HYDROLASE, MITOCHONDRIAL"/>
    <property type="match status" value="1"/>
</dbReference>
<dbReference type="NCBIfam" id="TIGR01230">
    <property type="entry name" value="agmatinase"/>
    <property type="match status" value="1"/>
</dbReference>
<dbReference type="PRINTS" id="PR00116">
    <property type="entry name" value="ARGINASE"/>
</dbReference>
<feature type="binding site" evidence="4">
    <location>
        <position position="160"/>
    </location>
    <ligand>
        <name>Mn(2+)</name>
        <dbReference type="ChEBI" id="CHEBI:29035"/>
        <label>1</label>
    </ligand>
</feature>
<dbReference type="AlphaFoldDB" id="M9XCB5"/>
<dbReference type="Pfam" id="PF00491">
    <property type="entry name" value="Arginase"/>
    <property type="match status" value="1"/>
</dbReference>
<name>M9XCB5_MEIRD</name>
<comment type="similarity">
    <text evidence="1">Belongs to the arginase family. Agmatinase subfamily.</text>
</comment>
<dbReference type="GO" id="GO:0008783">
    <property type="term" value="F:agmatinase activity"/>
    <property type="evidence" value="ECO:0007669"/>
    <property type="project" value="TreeGrafter"/>
</dbReference>
<dbReference type="InterPro" id="IPR005925">
    <property type="entry name" value="Agmatinase-rel"/>
</dbReference>
<evidence type="ECO:0000256" key="3">
    <source>
        <dbReference type="ARBA" id="ARBA00022801"/>
    </source>
</evidence>
<dbReference type="Gene3D" id="3.40.800.10">
    <property type="entry name" value="Ureohydrolase domain"/>
    <property type="match status" value="1"/>
</dbReference>
<keyword evidence="2 4" id="KW-0479">Metal-binding</keyword>
<dbReference type="KEGG" id="mre:K649_04880"/>
<dbReference type="GO" id="GO:0046872">
    <property type="term" value="F:metal ion binding"/>
    <property type="evidence" value="ECO:0007669"/>
    <property type="project" value="UniProtKB-KW"/>
</dbReference>
<feature type="binding site" evidence="4">
    <location>
        <position position="158"/>
    </location>
    <ligand>
        <name>Mn(2+)</name>
        <dbReference type="ChEBI" id="CHEBI:29035"/>
        <label>1</label>
    </ligand>
</feature>
<evidence type="ECO:0000256" key="1">
    <source>
        <dbReference type="ARBA" id="ARBA00009227"/>
    </source>
</evidence>
<comment type="cofactor">
    <cofactor evidence="4">
        <name>Mn(2+)</name>
        <dbReference type="ChEBI" id="CHEBI:29035"/>
    </cofactor>
    <text evidence="4">Binds 2 manganese ions per subunit.</text>
</comment>
<organism evidence="6 7">
    <name type="scientific">Meiothermus ruber (strain ATCC 35948 / DSM 1279 / VKM B-1258 / 21)</name>
    <name type="common">Thermus ruber</name>
    <dbReference type="NCBI Taxonomy" id="504728"/>
    <lineage>
        <taxon>Bacteria</taxon>
        <taxon>Thermotogati</taxon>
        <taxon>Deinococcota</taxon>
        <taxon>Deinococci</taxon>
        <taxon>Thermales</taxon>
        <taxon>Thermaceae</taxon>
        <taxon>Meiothermus</taxon>
    </lineage>
</organism>
<reference evidence="6 7" key="1">
    <citation type="submission" date="2013-04" db="EMBL/GenBank/DDBJ databases">
        <authorList>
            <person name="Chin J."/>
            <person name="Alexander D.H."/>
            <person name="Marks P."/>
            <person name="Korlach J."/>
            <person name="Clum A."/>
            <person name="Copeland A."/>
        </authorList>
    </citation>
    <scope>NUCLEOTIDE SEQUENCE [LARGE SCALE GENOMIC DNA]</scope>
    <source>
        <strain evidence="7">ATCC 35948 / DSM 1279 / VKM B-1258 / 21</strain>
    </source>
</reference>
<dbReference type="PROSITE" id="PS51409">
    <property type="entry name" value="ARGINASE_2"/>
    <property type="match status" value="1"/>
</dbReference>
<dbReference type="CDD" id="cd11592">
    <property type="entry name" value="Agmatinase_PAH"/>
    <property type="match status" value="1"/>
</dbReference>
<dbReference type="PROSITE" id="PS01053">
    <property type="entry name" value="ARGINASE_1"/>
    <property type="match status" value="1"/>
</dbReference>
<dbReference type="PANTHER" id="PTHR11358">
    <property type="entry name" value="ARGINASE/AGMATINASE"/>
    <property type="match status" value="1"/>
</dbReference>
<evidence type="ECO:0000256" key="2">
    <source>
        <dbReference type="ARBA" id="ARBA00022723"/>
    </source>
</evidence>
<dbReference type="InterPro" id="IPR006035">
    <property type="entry name" value="Ureohydrolase"/>
</dbReference>
<dbReference type="PIRSF" id="PIRSF036979">
    <property type="entry name" value="Arginase"/>
    <property type="match status" value="1"/>
</dbReference>
<dbReference type="PATRIC" id="fig|504728.9.peg.1006"/>
<feature type="binding site" evidence="4">
    <location>
        <position position="251"/>
    </location>
    <ligand>
        <name>Mn(2+)</name>
        <dbReference type="ChEBI" id="CHEBI:29035"/>
        <label>1</label>
    </ligand>
</feature>
<dbReference type="SUPFAM" id="SSF52768">
    <property type="entry name" value="Arginase/deacetylase"/>
    <property type="match status" value="1"/>
</dbReference>
<evidence type="ECO:0000256" key="5">
    <source>
        <dbReference type="RuleBase" id="RU003684"/>
    </source>
</evidence>
<evidence type="ECO:0000313" key="6">
    <source>
        <dbReference type="EMBL" id="AGK04278.1"/>
    </source>
</evidence>
<evidence type="ECO:0000256" key="4">
    <source>
        <dbReference type="PIRSR" id="PIRSR036979-1"/>
    </source>
</evidence>
<protein>
    <submittedName>
        <fullName evidence="6">Agmatinase</fullName>
    </submittedName>
</protein>
<feature type="binding site" evidence="4">
    <location>
        <position position="162"/>
    </location>
    <ligand>
        <name>Mn(2+)</name>
        <dbReference type="ChEBI" id="CHEBI:29035"/>
        <label>1</label>
    </ligand>
</feature>
<evidence type="ECO:0000313" key="7">
    <source>
        <dbReference type="Proteomes" id="UP000013026"/>
    </source>
</evidence>
<keyword evidence="3 5" id="KW-0378">Hydrolase</keyword>
<sequence length="327" mass="36274">MGAEPGPLAEENVRYQPADSLESPRFAGVRTFMRLPHVRTLENVDFVVLGIPWDDATTHRPGARFGPEGIRRVSIMLRPWNPYWDVKIFDYLSGVDYGDVPVVPGYIEDTYARIEAEFERIARAGVTPIAMGGDHSVTLGELRGLAKVHGPLALVHIDAHLDTLDQYFGRKYNHGTPFRRAVEEGLVDPHRSIQVGIRGSNYGPEDYQGTRDLGYELITMYELQEIGLEATLERIHRRVGPAPCFISIDIDAVDPAYAPGTGTPEVDGFTSREILRLVRGLKGLNFKAADVVEVLPALDPGEITAYLGGNLIYELISLLALRKKEGR</sequence>
<dbReference type="InterPro" id="IPR020855">
    <property type="entry name" value="Ureohydrolase_Mn_BS"/>
</dbReference>
<dbReference type="InterPro" id="IPR023696">
    <property type="entry name" value="Ureohydrolase_dom_sf"/>
</dbReference>